<dbReference type="InterPro" id="IPR036682">
    <property type="entry name" value="OS_D_A10/PebIII_sf"/>
</dbReference>
<dbReference type="SUPFAM" id="SSF100910">
    <property type="entry name" value="Chemosensory protein Csp2"/>
    <property type="match status" value="1"/>
</dbReference>
<dbReference type="PANTHER" id="PTHR11257:SF13">
    <property type="entry name" value="GEO07322P1"/>
    <property type="match status" value="1"/>
</dbReference>
<evidence type="ECO:0000313" key="3">
    <source>
        <dbReference type="EMBL" id="AYP30827.1"/>
    </source>
</evidence>
<dbReference type="Gene3D" id="1.10.2080.10">
    <property type="entry name" value="Insect odorant-binding protein A10/Ejaculatory bulb-specific protein 3"/>
    <property type="match status" value="1"/>
</dbReference>
<keyword evidence="1" id="KW-0732">Signal</keyword>
<dbReference type="EMBL" id="MG820735">
    <property type="protein sequence ID" value="AYP30827.1"/>
    <property type="molecule type" value="mRNA"/>
</dbReference>
<feature type="chain" id="PRO_5044578799" evidence="1">
    <location>
        <begin position="20"/>
        <end position="125"/>
    </location>
</feature>
<proteinExistence type="evidence at transcript level"/>
<protein>
    <submittedName>
        <fullName evidence="3">CSP2</fullName>
    </submittedName>
    <submittedName>
        <fullName evidence="2">Chemosensory protein</fullName>
    </submittedName>
</protein>
<organism evidence="2">
    <name type="scientific">Corythucha ciliata</name>
    <name type="common">Sycamore lace bug</name>
    <name type="synonym">Tingis ciliata</name>
    <dbReference type="NCBI Taxonomy" id="369451"/>
    <lineage>
        <taxon>Eukaryota</taxon>
        <taxon>Metazoa</taxon>
        <taxon>Ecdysozoa</taxon>
        <taxon>Arthropoda</taxon>
        <taxon>Hexapoda</taxon>
        <taxon>Insecta</taxon>
        <taxon>Pterygota</taxon>
        <taxon>Neoptera</taxon>
        <taxon>Paraneoptera</taxon>
        <taxon>Hemiptera</taxon>
        <taxon>Heteroptera</taxon>
        <taxon>Panheteroptera</taxon>
        <taxon>Cimicomorpha</taxon>
        <taxon>Tingidae</taxon>
        <taxon>Corythucha</taxon>
    </lineage>
</organism>
<accession>A0A2S0M1E7</accession>
<dbReference type="PANTHER" id="PTHR11257">
    <property type="entry name" value="CHEMOSENSORY PROTEIN-RELATED"/>
    <property type="match status" value="1"/>
</dbReference>
<dbReference type="InterPro" id="IPR005055">
    <property type="entry name" value="A10/PebIII"/>
</dbReference>
<reference evidence="2" key="1">
    <citation type="journal article" date="2018" name="Front. Physiol.">
        <title>Identification of an Alarm Pheromone-Binding Chemosensory Protein From the Invasive Sycamore Lace Bug Corythucha ciliata (Say).</title>
        <authorList>
            <person name="Li F."/>
            <person name="Fu N."/>
            <person name="Li D."/>
            <person name="Chang H."/>
            <person name="Qu C."/>
            <person name="Wang R."/>
            <person name="Xu Y."/>
            <person name="Luo C."/>
        </authorList>
    </citation>
    <scope>NUCLEOTIDE SEQUENCE</scope>
</reference>
<name>A0A2S0M1E7_CORCT</name>
<evidence type="ECO:0000256" key="1">
    <source>
        <dbReference type="SAM" id="SignalP"/>
    </source>
</evidence>
<reference evidence="3" key="2">
    <citation type="submission" date="2018-01" db="EMBL/GenBank/DDBJ databases">
        <authorList>
            <person name="Yang H."/>
        </authorList>
    </citation>
    <scope>NUCLEOTIDE SEQUENCE</scope>
</reference>
<dbReference type="AlphaFoldDB" id="A0A2S0M1E7"/>
<dbReference type="EMBL" id="MG948449">
    <property type="protein sequence ID" value="AVM86436.1"/>
    <property type="molecule type" value="mRNA"/>
</dbReference>
<sequence>MMGQASFFVLVLLFLGITGQTPSLDEVFDESIDVDDILDNDRILDTYLKCFYGTAKCNTLASAIKERIPDIFSTVCGECTEKQKGIFKHVLVKFIPKRPDDWELILKIYDPKGEYRPKLEEFIKS</sequence>
<evidence type="ECO:0000313" key="2">
    <source>
        <dbReference type="EMBL" id="AVM86436.1"/>
    </source>
</evidence>
<feature type="signal peptide" evidence="1">
    <location>
        <begin position="1"/>
        <end position="19"/>
    </location>
</feature>
<dbReference type="Pfam" id="PF03392">
    <property type="entry name" value="OS-D"/>
    <property type="match status" value="1"/>
</dbReference>